<keyword evidence="1" id="KW-0732">Signal</keyword>
<evidence type="ECO:0000313" key="2">
    <source>
        <dbReference type="EMBL" id="CAE0456775.1"/>
    </source>
</evidence>
<feature type="signal peptide" evidence="1">
    <location>
        <begin position="1"/>
        <end position="20"/>
    </location>
</feature>
<protein>
    <submittedName>
        <fullName evidence="2">Uncharacterized protein</fullName>
    </submittedName>
</protein>
<feature type="chain" id="PRO_5030722630" evidence="1">
    <location>
        <begin position="21"/>
        <end position="136"/>
    </location>
</feature>
<gene>
    <name evidence="2" type="ORF">CDEB00056_LOCUS1616</name>
</gene>
<organism evidence="2">
    <name type="scientific">Chaetoceros debilis</name>
    <dbReference type="NCBI Taxonomy" id="122233"/>
    <lineage>
        <taxon>Eukaryota</taxon>
        <taxon>Sar</taxon>
        <taxon>Stramenopiles</taxon>
        <taxon>Ochrophyta</taxon>
        <taxon>Bacillariophyta</taxon>
        <taxon>Coscinodiscophyceae</taxon>
        <taxon>Chaetocerotophycidae</taxon>
        <taxon>Chaetocerotales</taxon>
        <taxon>Chaetocerotaceae</taxon>
        <taxon>Chaetoceros</taxon>
    </lineage>
</organism>
<reference evidence="2" key="1">
    <citation type="submission" date="2021-01" db="EMBL/GenBank/DDBJ databases">
        <authorList>
            <person name="Corre E."/>
            <person name="Pelletier E."/>
            <person name="Niang G."/>
            <person name="Scheremetjew M."/>
            <person name="Finn R."/>
            <person name="Kale V."/>
            <person name="Holt S."/>
            <person name="Cochrane G."/>
            <person name="Meng A."/>
            <person name="Brown T."/>
            <person name="Cohen L."/>
        </authorList>
    </citation>
    <scope>NUCLEOTIDE SEQUENCE</scope>
    <source>
        <strain evidence="2">MM31A-1</strain>
    </source>
</reference>
<name>A0A7S3PVA8_9STRA</name>
<dbReference type="AlphaFoldDB" id="A0A7S3PVA8"/>
<accession>A0A7S3PVA8</accession>
<dbReference type="EMBL" id="HBIO01002238">
    <property type="protein sequence ID" value="CAE0456775.1"/>
    <property type="molecule type" value="Transcribed_RNA"/>
</dbReference>
<sequence length="136" mass="15477">MTPVQLLSITLLCVTNSSNAWMQGRRNERFQAFRLDGVNDLRQGTKRSLLESGNGLDVDRKLEDDDTLLIGGLFESLSPLPVHEWASDNSQFDSEWMDFNGQCRGDECDQCEIPEDYKVQHMDIDVLAFLGIHRAE</sequence>
<evidence type="ECO:0000256" key="1">
    <source>
        <dbReference type="SAM" id="SignalP"/>
    </source>
</evidence>
<proteinExistence type="predicted"/>